<dbReference type="Pfam" id="PF13560">
    <property type="entry name" value="HTH_31"/>
    <property type="match status" value="1"/>
</dbReference>
<dbReference type="AlphaFoldDB" id="A0A4R3JAE6"/>
<evidence type="ECO:0000313" key="3">
    <source>
        <dbReference type="Proteomes" id="UP000295304"/>
    </source>
</evidence>
<evidence type="ECO:0000313" key="2">
    <source>
        <dbReference type="EMBL" id="TCS61600.1"/>
    </source>
</evidence>
<sequence>MKRAKSIHIEQYAKFIEELCAERKRLGLSQDEVAQALGRTQSEVSKIETCEQRLDVWEFKQLLDFYRIRENAKLNQLVKEFFGLNDK</sequence>
<dbReference type="CDD" id="cd00093">
    <property type="entry name" value="HTH_XRE"/>
    <property type="match status" value="1"/>
</dbReference>
<evidence type="ECO:0000259" key="1">
    <source>
        <dbReference type="PROSITE" id="PS50943"/>
    </source>
</evidence>
<dbReference type="Proteomes" id="UP000295304">
    <property type="component" value="Unassembled WGS sequence"/>
</dbReference>
<gene>
    <name evidence="2" type="ORF">EDD55_1076</name>
</gene>
<dbReference type="Gene3D" id="1.10.260.40">
    <property type="entry name" value="lambda repressor-like DNA-binding domains"/>
    <property type="match status" value="1"/>
</dbReference>
<dbReference type="SUPFAM" id="SSF47413">
    <property type="entry name" value="lambda repressor-like DNA-binding domains"/>
    <property type="match status" value="1"/>
</dbReference>
<accession>A0A4R3JAE6</accession>
<protein>
    <submittedName>
        <fullName evidence="2">Death domain-containing protein</fullName>
    </submittedName>
</protein>
<proteinExistence type="predicted"/>
<dbReference type="EMBL" id="SLZW01000007">
    <property type="protein sequence ID" value="TCS61600.1"/>
    <property type="molecule type" value="Genomic_DNA"/>
</dbReference>
<dbReference type="GO" id="GO:0003677">
    <property type="term" value="F:DNA binding"/>
    <property type="evidence" value="ECO:0007669"/>
    <property type="project" value="InterPro"/>
</dbReference>
<keyword evidence="3" id="KW-1185">Reference proteome</keyword>
<feature type="domain" description="HTH cro/C1-type" evidence="1">
    <location>
        <begin position="23"/>
        <end position="73"/>
    </location>
</feature>
<reference evidence="2 3" key="1">
    <citation type="submission" date="2019-03" db="EMBL/GenBank/DDBJ databases">
        <title>Genomic Encyclopedia of Type Strains, Phase IV (KMG-IV): sequencing the most valuable type-strain genomes for metagenomic binning, comparative biology and taxonomic classification.</title>
        <authorList>
            <person name="Goeker M."/>
        </authorList>
    </citation>
    <scope>NUCLEOTIDE SEQUENCE [LARGE SCALE GENOMIC DNA]</scope>
    <source>
        <strain evidence="2 3">DSM 101688</strain>
    </source>
</reference>
<dbReference type="PROSITE" id="PS50943">
    <property type="entry name" value="HTH_CROC1"/>
    <property type="match status" value="1"/>
</dbReference>
<dbReference type="InterPro" id="IPR010982">
    <property type="entry name" value="Lambda_DNA-bd_dom_sf"/>
</dbReference>
<dbReference type="OrthoDB" id="9803379at2"/>
<comment type="caution">
    <text evidence="2">The sequence shown here is derived from an EMBL/GenBank/DDBJ whole genome shotgun (WGS) entry which is preliminary data.</text>
</comment>
<dbReference type="RefSeq" id="WP_132939320.1">
    <property type="nucleotide sequence ID" value="NZ_CP119676.1"/>
</dbReference>
<name>A0A4R3JAE6_9PROT</name>
<organism evidence="2 3">
    <name type="scientific">Varunaivibrio sulfuroxidans</name>
    <dbReference type="NCBI Taxonomy" id="1773489"/>
    <lineage>
        <taxon>Bacteria</taxon>
        <taxon>Pseudomonadati</taxon>
        <taxon>Pseudomonadota</taxon>
        <taxon>Alphaproteobacteria</taxon>
        <taxon>Rhodospirillales</taxon>
        <taxon>Magnetovibrionaceae</taxon>
        <taxon>Varunaivibrio</taxon>
    </lineage>
</organism>
<dbReference type="InterPro" id="IPR001387">
    <property type="entry name" value="Cro/C1-type_HTH"/>
</dbReference>